<evidence type="ECO:0000256" key="3">
    <source>
        <dbReference type="ARBA" id="ARBA00023006"/>
    </source>
</evidence>
<keyword evidence="5" id="KW-1185">Reference proteome</keyword>
<dbReference type="Proteomes" id="UP000243579">
    <property type="component" value="Unassembled WGS sequence"/>
</dbReference>
<evidence type="ECO:0000256" key="2">
    <source>
        <dbReference type="ARBA" id="ARBA00018874"/>
    </source>
</evidence>
<accession>A0A1V9YH88</accession>
<proteinExistence type="inferred from homology"/>
<dbReference type="EMBL" id="JNBR01001826">
    <property type="protein sequence ID" value="OQR85066.1"/>
    <property type="molecule type" value="Genomic_DNA"/>
</dbReference>
<sequence>MAMVHELEEIRVGISELSDCVSCLLHTIFFTRSPGPVHPADANCRFRPITYAFVPDVKKQVETAILQFQQRNMRRQTGTATNITVIFYETRKKTAMFNFMATEDRIVWEKWVLPIRVLVHPPANPEDYYTTLESQLRHCMLHVIMTVQKETTHIPNVMYDFELVINDF</sequence>
<keyword evidence="3" id="KW-0072">Autophagy</keyword>
<gene>
    <name evidence="4" type="ORF">ACHHYP_12374</name>
</gene>
<reference evidence="4 5" key="1">
    <citation type="journal article" date="2014" name="Genome Biol. Evol.">
        <title>The secreted proteins of Achlya hypogyna and Thraustotheca clavata identify the ancestral oomycete secretome and reveal gene acquisitions by horizontal gene transfer.</title>
        <authorList>
            <person name="Misner I."/>
            <person name="Blouin N."/>
            <person name="Leonard G."/>
            <person name="Richards T.A."/>
            <person name="Lane C.E."/>
        </authorList>
    </citation>
    <scope>NUCLEOTIDE SEQUENCE [LARGE SCALE GENOMIC DNA]</scope>
    <source>
        <strain evidence="4 5">ATCC 48635</strain>
    </source>
</reference>
<dbReference type="GO" id="GO:1990316">
    <property type="term" value="C:Atg1/ULK1 kinase complex"/>
    <property type="evidence" value="ECO:0007669"/>
    <property type="project" value="TreeGrafter"/>
</dbReference>
<dbReference type="Pfam" id="PF07855">
    <property type="entry name" value="ATG101"/>
    <property type="match status" value="1"/>
</dbReference>
<evidence type="ECO:0000313" key="4">
    <source>
        <dbReference type="EMBL" id="OQR85066.1"/>
    </source>
</evidence>
<comment type="similarity">
    <text evidence="1">Belongs to the ATG101 family.</text>
</comment>
<dbReference type="PANTHER" id="PTHR13292:SF0">
    <property type="entry name" value="AUTOPHAGY-RELATED PROTEIN 101"/>
    <property type="match status" value="1"/>
</dbReference>
<evidence type="ECO:0000256" key="1">
    <source>
        <dbReference type="ARBA" id="ARBA00007130"/>
    </source>
</evidence>
<dbReference type="OrthoDB" id="10259639at2759"/>
<evidence type="ECO:0000313" key="5">
    <source>
        <dbReference type="Proteomes" id="UP000243579"/>
    </source>
</evidence>
<dbReference type="AlphaFoldDB" id="A0A1V9YH88"/>
<dbReference type="GO" id="GO:0000045">
    <property type="term" value="P:autophagosome assembly"/>
    <property type="evidence" value="ECO:0007669"/>
    <property type="project" value="TreeGrafter"/>
</dbReference>
<dbReference type="GO" id="GO:0019901">
    <property type="term" value="F:protein kinase binding"/>
    <property type="evidence" value="ECO:0007669"/>
    <property type="project" value="TreeGrafter"/>
</dbReference>
<protein>
    <recommendedName>
        <fullName evidence="2">Autophagy-related protein 101</fullName>
    </recommendedName>
</protein>
<name>A0A1V9YH88_ACHHY</name>
<organism evidence="4 5">
    <name type="scientific">Achlya hypogyna</name>
    <name type="common">Oomycete</name>
    <name type="synonym">Protoachlya hypogyna</name>
    <dbReference type="NCBI Taxonomy" id="1202772"/>
    <lineage>
        <taxon>Eukaryota</taxon>
        <taxon>Sar</taxon>
        <taxon>Stramenopiles</taxon>
        <taxon>Oomycota</taxon>
        <taxon>Saprolegniomycetes</taxon>
        <taxon>Saprolegniales</taxon>
        <taxon>Achlyaceae</taxon>
        <taxon>Achlya</taxon>
    </lineage>
</organism>
<dbReference type="InterPro" id="IPR012445">
    <property type="entry name" value="ATG101"/>
</dbReference>
<comment type="caution">
    <text evidence="4">The sequence shown here is derived from an EMBL/GenBank/DDBJ whole genome shotgun (WGS) entry which is preliminary data.</text>
</comment>
<dbReference type="STRING" id="1202772.A0A1V9YH88"/>
<dbReference type="PANTHER" id="PTHR13292">
    <property type="entry name" value="AUTOPHAGY-RELATED PROTEIN 101"/>
    <property type="match status" value="1"/>
</dbReference>
<dbReference type="GO" id="GO:0000407">
    <property type="term" value="C:phagophore assembly site"/>
    <property type="evidence" value="ECO:0007669"/>
    <property type="project" value="TreeGrafter"/>
</dbReference>